<dbReference type="Proteomes" id="UP000009235">
    <property type="component" value="Chromosome"/>
</dbReference>
<keyword evidence="2" id="KW-0472">Membrane</keyword>
<feature type="domain" description="DUF2207" evidence="3">
    <location>
        <begin position="61"/>
        <end position="247"/>
    </location>
</feature>
<dbReference type="AlphaFoldDB" id="F6EKU4"/>
<name>F6EKU4_HOYSD</name>
<evidence type="ECO:0008006" key="7">
    <source>
        <dbReference type="Google" id="ProtNLM"/>
    </source>
</evidence>
<organism evidence="5 6">
    <name type="scientific">Hoyosella subflava (strain DSM 45089 / JCM 17490 / NBRC 109087 / DQS3-9A1)</name>
    <name type="common">Amycolicicoccus subflavus</name>
    <dbReference type="NCBI Taxonomy" id="443218"/>
    <lineage>
        <taxon>Bacteria</taxon>
        <taxon>Bacillati</taxon>
        <taxon>Actinomycetota</taxon>
        <taxon>Actinomycetes</taxon>
        <taxon>Mycobacteriales</taxon>
        <taxon>Hoyosellaceae</taxon>
        <taxon>Hoyosella</taxon>
    </lineage>
</organism>
<dbReference type="InterPro" id="IPR018702">
    <property type="entry name" value="DUF2207"/>
</dbReference>
<keyword evidence="6" id="KW-1185">Reference proteome</keyword>
<reference evidence="5 6" key="1">
    <citation type="journal article" date="2011" name="J. Bacteriol.">
        <title>Complete genome sequence of Amycolicicoccus subflavus DQS3-9A1T, an actinomycete isolated from crude oil-polluted soil.</title>
        <authorList>
            <person name="Cai M."/>
            <person name="Chen W.M."/>
            <person name="Nie Y."/>
            <person name="Chi C.Q."/>
            <person name="Wang Y.N."/>
            <person name="Tang Y.Q."/>
            <person name="Li G.Y."/>
            <person name="Wu X.L."/>
        </authorList>
    </citation>
    <scope>NUCLEOTIDE SEQUENCE [LARGE SCALE GENOMIC DNA]</scope>
    <source>
        <strain evidence="6">DSM 45089 / DQS3-9A1</strain>
    </source>
</reference>
<feature type="domain" description="Predicted membrane protein YciQ-like C-terminal" evidence="4">
    <location>
        <begin position="313"/>
        <end position="547"/>
    </location>
</feature>
<feature type="transmembrane region" description="Helical" evidence="2">
    <location>
        <begin position="450"/>
        <end position="470"/>
    </location>
</feature>
<feature type="compositionally biased region" description="Gly residues" evidence="1">
    <location>
        <begin position="597"/>
        <end position="611"/>
    </location>
</feature>
<feature type="transmembrane region" description="Helical" evidence="2">
    <location>
        <begin position="425"/>
        <end position="444"/>
    </location>
</feature>
<feature type="transmembrane region" description="Helical" evidence="2">
    <location>
        <begin position="263"/>
        <end position="282"/>
    </location>
</feature>
<feature type="region of interest" description="Disordered" evidence="1">
    <location>
        <begin position="578"/>
        <end position="611"/>
    </location>
</feature>
<evidence type="ECO:0000259" key="4">
    <source>
        <dbReference type="Pfam" id="PF20990"/>
    </source>
</evidence>
<evidence type="ECO:0000259" key="3">
    <source>
        <dbReference type="Pfam" id="PF09972"/>
    </source>
</evidence>
<evidence type="ECO:0000256" key="2">
    <source>
        <dbReference type="SAM" id="Phobius"/>
    </source>
</evidence>
<protein>
    <recommendedName>
        <fullName evidence="7">DUF2207 domain-containing protein</fullName>
    </recommendedName>
</protein>
<sequence>MRRLQRLAEGAERFGATMSATGASVPGMRRPALLLLCAAFALLVPVPAAIAQSTEDFTFSSFDADYYLSRDDEGRASLRVVETLTAEFPDFDQNKGLVREIPRHYDGHTVSLSVESVTRNGAEEPIYDEYSSGEHTVIETGTDDYVNGTQVYEFIYTMRDVILDDGEHQEFYWNTNGVGWRQPFEALTARVHLDESVRDNFTGAIRCIAGEFGATEECDATSDGQTLTFTANRPLDAGENVTLVAMFEPGTFAPYDQGPIGAAARYSMIGAMLAALGVLGFVTRIRTTIGRSAPRNGPVSLQYAPPQGLSIIEAAGIQGSVANTIPAQILDLAVRGFVRIVEVEKKSAFTSSNKYAVELVHTDGLNPYERQLIEIFFPSGEAGARHNFGDKDTDVAQKLQELQSTARKDAIEHGYRNRVKAGWKVFVIAGAAIAVSAIAAIILSNQPADWRYGLLAATFVAALIAIIAAVDIRPLTPRGRAVVDHLDGLKKYVGMNENDRIAAMQGPGTAPTIQISAFSSDQMVQLYERTLPYAVLFGHEKKWVNELSEKYEERHIVPFWYYGTQPFSTAHFSESMSGFVSSPAGPSGSSGFSSSGGFSGGGGGGGGGGGR</sequence>
<proteinExistence type="predicted"/>
<dbReference type="KEGG" id="asd:AS9A_2977"/>
<keyword evidence="2" id="KW-0812">Transmembrane</keyword>
<keyword evidence="2" id="KW-1133">Transmembrane helix</keyword>
<accession>F6EKU4</accession>
<dbReference type="Pfam" id="PF20990">
    <property type="entry name" value="DUF2207_C"/>
    <property type="match status" value="1"/>
</dbReference>
<dbReference type="EMBL" id="CP002786">
    <property type="protein sequence ID" value="AEF41424.1"/>
    <property type="molecule type" value="Genomic_DNA"/>
</dbReference>
<evidence type="ECO:0000313" key="6">
    <source>
        <dbReference type="Proteomes" id="UP000009235"/>
    </source>
</evidence>
<feature type="compositionally biased region" description="Low complexity" evidence="1">
    <location>
        <begin position="578"/>
        <end position="596"/>
    </location>
</feature>
<dbReference type="STRING" id="443218.AS9A_2977"/>
<evidence type="ECO:0000313" key="5">
    <source>
        <dbReference type="EMBL" id="AEF41424.1"/>
    </source>
</evidence>
<dbReference type="InterPro" id="IPR048389">
    <property type="entry name" value="YciQ-like_C"/>
</dbReference>
<dbReference type="Pfam" id="PF09972">
    <property type="entry name" value="DUF2207"/>
    <property type="match status" value="1"/>
</dbReference>
<evidence type="ECO:0000256" key="1">
    <source>
        <dbReference type="SAM" id="MobiDB-lite"/>
    </source>
</evidence>
<dbReference type="HOGENOM" id="CLU_438575_0_0_11"/>
<gene>
    <name evidence="5" type="ordered locus">AS9A_2977</name>
</gene>
<dbReference type="eggNOG" id="COG4907">
    <property type="taxonomic scope" value="Bacteria"/>
</dbReference>